<feature type="coiled-coil region" evidence="1">
    <location>
        <begin position="44"/>
        <end position="71"/>
    </location>
</feature>
<keyword evidence="1" id="KW-0175">Coiled coil</keyword>
<dbReference type="GeneID" id="94827875"/>
<proteinExistence type="predicted"/>
<feature type="coiled-coil region" evidence="1">
    <location>
        <begin position="455"/>
        <end position="537"/>
    </location>
</feature>
<dbReference type="OrthoDB" id="10688158at2759"/>
<evidence type="ECO:0000313" key="2">
    <source>
        <dbReference type="EMBL" id="OHT03736.1"/>
    </source>
</evidence>
<dbReference type="VEuPathDB" id="TrichDB:TRFO_06573"/>
<feature type="coiled-coil region" evidence="1">
    <location>
        <begin position="737"/>
        <end position="782"/>
    </location>
</feature>
<evidence type="ECO:0000313" key="3">
    <source>
        <dbReference type="Proteomes" id="UP000179807"/>
    </source>
</evidence>
<keyword evidence="3" id="KW-1185">Reference proteome</keyword>
<organism evidence="2 3">
    <name type="scientific">Tritrichomonas foetus</name>
    <dbReference type="NCBI Taxonomy" id="1144522"/>
    <lineage>
        <taxon>Eukaryota</taxon>
        <taxon>Metamonada</taxon>
        <taxon>Parabasalia</taxon>
        <taxon>Tritrichomonadida</taxon>
        <taxon>Tritrichomonadidae</taxon>
        <taxon>Tritrichomonas</taxon>
    </lineage>
</organism>
<evidence type="ECO:0000256" key="1">
    <source>
        <dbReference type="SAM" id="Coils"/>
    </source>
</evidence>
<feature type="coiled-coil region" evidence="1">
    <location>
        <begin position="155"/>
        <end position="300"/>
    </location>
</feature>
<feature type="coiled-coil region" evidence="1">
    <location>
        <begin position="589"/>
        <end position="666"/>
    </location>
</feature>
<feature type="coiled-coil region" evidence="1">
    <location>
        <begin position="1722"/>
        <end position="1749"/>
    </location>
</feature>
<feature type="coiled-coil region" evidence="1">
    <location>
        <begin position="387"/>
        <end position="425"/>
    </location>
</feature>
<dbReference type="EMBL" id="MLAK01000816">
    <property type="protein sequence ID" value="OHT03736.1"/>
    <property type="molecule type" value="Genomic_DNA"/>
</dbReference>
<dbReference type="SUPFAM" id="SSF58113">
    <property type="entry name" value="Apolipoprotein A-I"/>
    <property type="match status" value="1"/>
</dbReference>
<feature type="coiled-coil region" evidence="1">
    <location>
        <begin position="327"/>
        <end position="354"/>
    </location>
</feature>
<accession>A0A1J4JZ26</accession>
<dbReference type="Proteomes" id="UP000179807">
    <property type="component" value="Unassembled WGS sequence"/>
</dbReference>
<dbReference type="RefSeq" id="XP_068356872.1">
    <property type="nucleotide sequence ID" value="XM_068493171.1"/>
</dbReference>
<reference evidence="2" key="1">
    <citation type="submission" date="2016-10" db="EMBL/GenBank/DDBJ databases">
        <authorList>
            <person name="Benchimol M."/>
            <person name="Almeida L.G."/>
            <person name="Vasconcelos A.T."/>
            <person name="Perreira-Neves A."/>
            <person name="Rosa I.A."/>
            <person name="Tasca T."/>
            <person name="Bogo M.R."/>
            <person name="de Souza W."/>
        </authorList>
    </citation>
    <scope>NUCLEOTIDE SEQUENCE [LARGE SCALE GENOMIC DNA]</scope>
    <source>
        <strain evidence="2">K</strain>
    </source>
</reference>
<name>A0A1J4JZ26_9EUKA</name>
<protein>
    <submittedName>
        <fullName evidence="2">Uncharacterized protein</fullName>
    </submittedName>
</protein>
<comment type="caution">
    <text evidence="2">The sequence shown here is derived from an EMBL/GenBank/DDBJ whole genome shotgun (WGS) entry which is preliminary data.</text>
</comment>
<feature type="coiled-coil region" evidence="1">
    <location>
        <begin position="1783"/>
        <end position="1821"/>
    </location>
</feature>
<gene>
    <name evidence="2" type="ORF">TRFO_06573</name>
</gene>
<sequence length="2260" mass="259607">MSETDSLETLDDIRMRLRKCISDCEETKNLFQTFSTNVLNQINNHKLTQDVNRIETKLEKTMRQISKIREIGQQLIDNEELFKNLPQIVETFSKEDEKLLKKANILHKGQKEFKEQYNLFKDDTTNQLTILNDYKDHEDNRLEALKTSIIDEMRSENARLLAEAIQNTKDELNHQHQIKIDELRNEFIKADTESKDLIKALRDDHTAAVERIEAAKEEAINQAASDVLDIRDHLKKAHSKLKAHSKSLRAQEISIEEEKNRIDDLTEKVENYKTELDATDQNLQDTIDEFRKNVNEQNEKNLNDFNSIREDCQKLHDEDHRLDEKIDEAISERNKKIQDSIEKAETELNTNTENLNNRIDQSNSNFTDFVNHTNSEFTNVNDRINEIHETEEQMKENHNNLSQLLNEKEEAILKTQNELLELNDKMNTKVRDCNRRNEDIASKMVFLQGDENVSMTDLYESMKKAANNLEKTQDELKKGLEDARSDMIKELTVNNERSNSNVESLRKELENAREAIAQQLEIQIKVANDRFNETVRNINNDSEQTREALSSFLGDSSLTLTELVKKIYSLEENTKVTHLNFQQESDQFALDVQQQFAEFTSQIEMLQNNLENRKNEHDTFSNIINNRLEEIRTKNMESINQQTNEIEQIQINLQEQIDKNANIMNDADKNADDKIEELTRQILTLSEITGAQIKANLKNITLSYDNRFDNIETSFQEVKTQIQNIRGSSDITFDGLINEFNKVVNDTNEKMAQSENKIGQQIEQMMNNVNAFEANAVERNQQTLNSIIETKNSINVSLEANIKKVDDLLDDANSIIMEQIKTTNENFSSFIGTSGLKLTDIMNRIAEVENSGKLFSKENANRIQEIEQLLNESNTQLVGASNKLKKLIELRKSEIDNLQKQMQNNMNELRSVLTDDQTKVLNQLEEAQKDYNKKFNETINTVDEIKKSINEVKTESRNLVNELDNKSTGLIHKSQETLQSSVKISLDTINSKFSSIEKLIEVIQGKDGNDIPTLIRKIASLEESIQGQIENLKEHTDKTNQDMNILINSTITSNDTRILQLQEDYNAKIEISRKSAEEGTKANIQRIDKLNSYINNKLRQLDEKIINVDGGAEITLKDLFNAFNEFNKKVNEAFTNTKTELLLLKNKQEKQPSEIKDQLTNDFKSIINLNKTDNKIIAARMNEIIEKQKEYATVKATQELMNKINQITDVQIVQLNESNEQMKAEFNEIINKLASELYSKLKKHRDFMNLMKENLNAINGGASESLAQALEKIRQIEADIINDKAHIVEIEESTANSIRDSHARFDTETESVRTNLEKVRQDFTVAIKKMTDDLTENSRINEQKILNIENAHNKFETNVTEQLKKQDRLLSDKFTSFTQQTSNLVDKIDSDLVTTKASLDKVNTQQISFSRSTKDSLESLKTDIESRFVLSQKALEAKHIEISHEIKKAVADESSQLTKFANEANERSTSNLSQLRSDFENLRGGSLLSLPMIVDQMENIANFVKEKENSTTKALNSFDEKIEDVRISTLSKNKQSSRKLRGIINSLSEKTTNEKQQLNDTILKTQSTLRSEMRDLEKRLSTITSANLKQCEQEFAAIRESNKITQSHIENQFNSILANINELNSKIELSQVDQKNKFDEFLRKTEEMVIERNNKSQEQTSKAIHKVRLEMQQLYDKVNEDTNKLNNSISEVRSNSDQTVIQVREIIDNSTNDTKVFVDQLRDAVQSKLNHLKKKIDSVNNIIEDMRKETKIFVTNTDSKLDSTNRKMSDMKENVTQQMKSTLEDVTLSMERISNNFESIKKENEENLESIKQNLFKLIQDETLKIEKASNDRAAVINSDMITLQTDLKSKTESMNSDIHDIQEYIKTSVRPKIKNLNNNFEEFNQNYNKFNNETIESLKAIYVKFDESSKFVNGVEEIVQMTEQKMTEFATSVKADFIMARQDIDSVANRASLEVSEMRASVDAVNREMKDLKRIKHFNAQYEQINMRFEDAMASLQKFQKTIFNFVLPSHQNILSVNGQLLNGKSDKNSQAQQLIQKEPLKLSSKDKYVIEDDIEKDTEIGEILRVALRSHNYVVLIIPEKKRVVWNKSVSLLPSQAVEVIGERMSSIVMDGSSQLGELCDISRLVVDGFSSFKLKNTKVSAQCAVPSSQSCLDLNALFVSRCFDASGPGAIILESVSFDVDVPIVNVGANSFAHIKFADSSVSTRIRSQTIIYPITCENGGYSQGYGSVSIRNVNVSRPRVQWLETPYLVQPDLERL</sequence>
<feature type="coiled-coil region" evidence="1">
    <location>
        <begin position="863"/>
        <end position="962"/>
    </location>
</feature>